<dbReference type="PANTHER" id="PTHR30590">
    <property type="entry name" value="INNER MEMBRANE PROTEIN"/>
    <property type="match status" value="1"/>
</dbReference>
<dbReference type="InterPro" id="IPR052529">
    <property type="entry name" value="Bact_Transport_Assoc"/>
</dbReference>
<keyword evidence="1" id="KW-1133">Transmembrane helix</keyword>
<proteinExistence type="predicted"/>
<dbReference type="HOGENOM" id="CLU_039610_0_0_6"/>
<evidence type="ECO:0000256" key="1">
    <source>
        <dbReference type="SAM" id="Phobius"/>
    </source>
</evidence>
<dbReference type="KEGG" id="kko:Kkor_0524"/>
<feature type="transmembrane region" description="Helical" evidence="1">
    <location>
        <begin position="141"/>
        <end position="165"/>
    </location>
</feature>
<accession>C7R8T1</accession>
<dbReference type="InParanoid" id="C7R8T1"/>
<feature type="transmembrane region" description="Helical" evidence="1">
    <location>
        <begin position="66"/>
        <end position="84"/>
    </location>
</feature>
<feature type="transmembrane region" description="Helical" evidence="1">
    <location>
        <begin position="276"/>
        <end position="299"/>
    </location>
</feature>
<keyword evidence="1" id="KW-0472">Membrane</keyword>
<evidence type="ECO:0000313" key="4">
    <source>
        <dbReference type="Proteomes" id="UP000001231"/>
    </source>
</evidence>
<feature type="transmembrane region" description="Helical" evidence="1">
    <location>
        <begin position="211"/>
        <end position="232"/>
    </location>
</feature>
<feature type="transmembrane region" description="Helical" evidence="1">
    <location>
        <begin position="119"/>
        <end position="134"/>
    </location>
</feature>
<dbReference type="PANTHER" id="PTHR30590:SF2">
    <property type="entry name" value="INNER MEMBRANE PROTEIN"/>
    <property type="match status" value="1"/>
</dbReference>
<keyword evidence="1" id="KW-0812">Transmembrane</keyword>
<dbReference type="Proteomes" id="UP000001231">
    <property type="component" value="Chromosome"/>
</dbReference>
<feature type="transmembrane region" description="Helical" evidence="1">
    <location>
        <begin position="244"/>
        <end position="264"/>
    </location>
</feature>
<reference evidence="3 4" key="1">
    <citation type="journal article" date="2009" name="Stand. Genomic Sci.">
        <title>Complete genome sequence of Kangiella koreensis type strain (SW-125).</title>
        <authorList>
            <person name="Han C."/>
            <person name="Sikorski J."/>
            <person name="Lapidus A."/>
            <person name="Nolan M."/>
            <person name="Glavina Del Rio T."/>
            <person name="Tice H."/>
            <person name="Cheng J.F."/>
            <person name="Lucas S."/>
            <person name="Chen F."/>
            <person name="Copeland A."/>
            <person name="Ivanova N."/>
            <person name="Mavromatis K."/>
            <person name="Ovchinnikova G."/>
            <person name="Pati A."/>
            <person name="Bruce D."/>
            <person name="Goodwin L."/>
            <person name="Pitluck S."/>
            <person name="Chen A."/>
            <person name="Palaniappan K."/>
            <person name="Land M."/>
            <person name="Hauser L."/>
            <person name="Chang Y.J."/>
            <person name="Jeffries C.D."/>
            <person name="Chain P."/>
            <person name="Saunders E."/>
            <person name="Brettin T."/>
            <person name="Goker M."/>
            <person name="Tindall B.J."/>
            <person name="Bristow J."/>
            <person name="Eisen J.A."/>
            <person name="Markowitz V."/>
            <person name="Hugenholtz P."/>
            <person name="Kyrpides N.C."/>
            <person name="Klenk H.P."/>
            <person name="Detter J.C."/>
        </authorList>
    </citation>
    <scope>NUCLEOTIDE SEQUENCE [LARGE SCALE GENOMIC DNA]</scope>
    <source>
        <strain evidence="4">DSM 16069 / KCTC 12182 / SW-125</strain>
    </source>
</reference>
<sequence>MFLTSNGRIASLDLMRGVVILMILIININYFSTPSLLRYNPLAFAEFSSIDKWVWFFEYAFVKQRFMTMLAILYGAGIVLFTNKYLKQGVSPTKPFILRSLLLIIFGLMHAYLIWDGDILVAYAVCGLIVYWLRNLKPILLISIGFILAFGATAPDMYASVLAIFNPPETSPYWFADTEAQQQMLTAYQGSWWQLTPGRIEAAFDRQTWDFLYFTLWRCSGLMMIGMGLIKTGFFSGERNHKAIMGWCLLIGIPVSAATAWFYIESGFSYQFFMSYLSISFYIGSLVLAIGYLCLFIVWSQSNLARSLQDLMAQVGRMAFTLYIMQSIICSFIFYGYGLDMYGKVSRSELALVTVAIWAVQILFVKLWFSYFKQGPLEALWRKGYSWGQR</sequence>
<dbReference type="Pfam" id="PF04235">
    <property type="entry name" value="DUF418"/>
    <property type="match status" value="1"/>
</dbReference>
<protein>
    <recommendedName>
        <fullName evidence="2">DUF418 domain-containing protein</fullName>
    </recommendedName>
</protein>
<gene>
    <name evidence="3" type="ordered locus">Kkor_0524</name>
</gene>
<feature type="domain" description="DUF418" evidence="2">
    <location>
        <begin position="230"/>
        <end position="385"/>
    </location>
</feature>
<keyword evidence="4" id="KW-1185">Reference proteome</keyword>
<dbReference type="eggNOG" id="COG2311">
    <property type="taxonomic scope" value="Bacteria"/>
</dbReference>
<feature type="transmembrane region" description="Helical" evidence="1">
    <location>
        <begin position="350"/>
        <end position="369"/>
    </location>
</feature>
<dbReference type="AlphaFoldDB" id="C7R8T1"/>
<feature type="transmembrane region" description="Helical" evidence="1">
    <location>
        <begin position="320"/>
        <end position="338"/>
    </location>
</feature>
<dbReference type="STRING" id="523791.Kkor_0524"/>
<dbReference type="InterPro" id="IPR007349">
    <property type="entry name" value="DUF418"/>
</dbReference>
<feature type="transmembrane region" description="Helical" evidence="1">
    <location>
        <begin position="12"/>
        <end position="32"/>
    </location>
</feature>
<name>C7R8T1_KANKD</name>
<dbReference type="OrthoDB" id="9807744at2"/>
<dbReference type="RefSeq" id="WP_012800458.1">
    <property type="nucleotide sequence ID" value="NC_013166.1"/>
</dbReference>
<organism evidence="3 4">
    <name type="scientific">Kangiella koreensis (strain DSM 16069 / JCM 12317 / KCTC 12182 / SW-125)</name>
    <dbReference type="NCBI Taxonomy" id="523791"/>
    <lineage>
        <taxon>Bacteria</taxon>
        <taxon>Pseudomonadati</taxon>
        <taxon>Pseudomonadota</taxon>
        <taxon>Gammaproteobacteria</taxon>
        <taxon>Kangiellales</taxon>
        <taxon>Kangiellaceae</taxon>
        <taxon>Kangiella</taxon>
    </lineage>
</organism>
<dbReference type="EMBL" id="CP001707">
    <property type="protein sequence ID" value="ACV25944.1"/>
    <property type="molecule type" value="Genomic_DNA"/>
</dbReference>
<evidence type="ECO:0000313" key="3">
    <source>
        <dbReference type="EMBL" id="ACV25944.1"/>
    </source>
</evidence>
<evidence type="ECO:0000259" key="2">
    <source>
        <dbReference type="Pfam" id="PF04235"/>
    </source>
</evidence>
<feature type="transmembrane region" description="Helical" evidence="1">
    <location>
        <begin position="96"/>
        <end position="113"/>
    </location>
</feature>